<keyword evidence="3" id="KW-1185">Reference proteome</keyword>
<reference evidence="2 3" key="1">
    <citation type="submission" date="2013-11" db="EMBL/GenBank/DDBJ databases">
        <title>Complete genome sequence of Rhizobium gallicum bv. gallicum R602.</title>
        <authorList>
            <person name="Bustos P."/>
            <person name="Santamaria R.I."/>
            <person name="Lozano L."/>
            <person name="Acosta J.L."/>
            <person name="Ormeno-Orrillo E."/>
            <person name="Rogel M.A."/>
            <person name="Romero D."/>
            <person name="Cevallos M.A."/>
            <person name="Martinez-Romero E."/>
            <person name="Gonzalez V."/>
        </authorList>
    </citation>
    <scope>NUCLEOTIDE SEQUENCE [LARGE SCALE GENOMIC DNA]</scope>
    <source>
        <strain evidence="2 3">R602</strain>
    </source>
</reference>
<dbReference type="KEGG" id="rga:RGR602_CH00118"/>
<feature type="compositionally biased region" description="Basic residues" evidence="1">
    <location>
        <begin position="1"/>
        <end position="10"/>
    </location>
</feature>
<dbReference type="HOGENOM" id="CLU_2635575_0_0_5"/>
<protein>
    <submittedName>
        <fullName evidence="2">Uncharacterized protein</fullName>
    </submittedName>
</protein>
<feature type="region of interest" description="Disordered" evidence="1">
    <location>
        <begin position="1"/>
        <end position="26"/>
    </location>
</feature>
<evidence type="ECO:0000256" key="1">
    <source>
        <dbReference type="SAM" id="MobiDB-lite"/>
    </source>
</evidence>
<dbReference type="AlphaFoldDB" id="A0A0B4WYV4"/>
<dbReference type="EMBL" id="CP006877">
    <property type="protein sequence ID" value="AJD39493.1"/>
    <property type="molecule type" value="Genomic_DNA"/>
</dbReference>
<proteinExistence type="predicted"/>
<accession>A0A0B4WYV4</accession>
<name>A0A0B4WYV4_9HYPH</name>
<evidence type="ECO:0000313" key="3">
    <source>
        <dbReference type="Proteomes" id="UP000031368"/>
    </source>
</evidence>
<gene>
    <name evidence="2" type="ORF">RGR602_CH00118</name>
</gene>
<dbReference type="Proteomes" id="UP000031368">
    <property type="component" value="Chromosome"/>
</dbReference>
<evidence type="ECO:0000313" key="2">
    <source>
        <dbReference type="EMBL" id="AJD39493.1"/>
    </source>
</evidence>
<organism evidence="2 3">
    <name type="scientific">Rhizobium gallicum bv. gallicum R602sp</name>
    <dbReference type="NCBI Taxonomy" id="1041138"/>
    <lineage>
        <taxon>Bacteria</taxon>
        <taxon>Pseudomonadati</taxon>
        <taxon>Pseudomonadota</taxon>
        <taxon>Alphaproteobacteria</taxon>
        <taxon>Hyphomicrobiales</taxon>
        <taxon>Rhizobiaceae</taxon>
        <taxon>Rhizobium/Agrobacterium group</taxon>
        <taxon>Rhizobium</taxon>
    </lineage>
</organism>
<sequence length="77" mass="8180">MDWQKRRAKNRTTETKKAGTARFSASGLAGHPVPVLPVHPWSAPAPVEAKGIIPFSSGRNPKAAHAGLLVIVSKSSR</sequence>